<evidence type="ECO:0000256" key="2">
    <source>
        <dbReference type="PROSITE-ProRule" id="PRU00982"/>
    </source>
</evidence>
<dbReference type="PROSITE" id="PS51649">
    <property type="entry name" value="NPH3"/>
    <property type="match status" value="1"/>
</dbReference>
<keyword evidence="6" id="KW-1185">Reference proteome</keyword>
<feature type="compositionally biased region" description="Pro residues" evidence="3">
    <location>
        <begin position="339"/>
        <end position="351"/>
    </location>
</feature>
<dbReference type="PANTHER" id="PTHR32370">
    <property type="entry name" value="OS12G0117600 PROTEIN"/>
    <property type="match status" value="1"/>
</dbReference>
<dbReference type="InterPro" id="IPR043454">
    <property type="entry name" value="NPH3/RPT2-like"/>
</dbReference>
<feature type="compositionally biased region" description="Low complexity" evidence="3">
    <location>
        <begin position="390"/>
        <end position="437"/>
    </location>
</feature>
<evidence type="ECO:0000313" key="5">
    <source>
        <dbReference type="EMBL" id="KAJ6819734.1"/>
    </source>
</evidence>
<comment type="caution">
    <text evidence="5">The sequence shown here is derived from an EMBL/GenBank/DDBJ whole genome shotgun (WGS) entry which is preliminary data.</text>
</comment>
<evidence type="ECO:0000256" key="3">
    <source>
        <dbReference type="SAM" id="MobiDB-lite"/>
    </source>
</evidence>
<reference evidence="5" key="2">
    <citation type="submission" date="2023-04" db="EMBL/GenBank/DDBJ databases">
        <authorList>
            <person name="Bruccoleri R.E."/>
            <person name="Oakeley E.J."/>
            <person name="Faust A.-M."/>
            <person name="Dessus-Babus S."/>
            <person name="Altorfer M."/>
            <person name="Burckhardt D."/>
            <person name="Oertli M."/>
            <person name="Naumann U."/>
            <person name="Petersen F."/>
            <person name="Wong J."/>
        </authorList>
    </citation>
    <scope>NUCLEOTIDE SEQUENCE</scope>
    <source>
        <strain evidence="5">GSM-AAB239-AS_SAM_17_03QT</strain>
        <tissue evidence="5">Leaf</tissue>
    </source>
</reference>
<feature type="region of interest" description="Disordered" evidence="3">
    <location>
        <begin position="22"/>
        <end position="58"/>
    </location>
</feature>
<feature type="domain" description="NPH3" evidence="4">
    <location>
        <begin position="44"/>
        <end position="316"/>
    </location>
</feature>
<gene>
    <name evidence="5" type="ORF">M6B38_401005</name>
</gene>
<evidence type="ECO:0000259" key="4">
    <source>
        <dbReference type="PROSITE" id="PS51649"/>
    </source>
</evidence>
<keyword evidence="1" id="KW-0833">Ubl conjugation pathway</keyword>
<feature type="compositionally biased region" description="Basic residues" evidence="3">
    <location>
        <begin position="367"/>
        <end position="379"/>
    </location>
</feature>
<dbReference type="AlphaFoldDB" id="A0AAX6FTI6"/>
<sequence>MSSSKSPSSHYYSQNPMPMAAAAGSFVGGETGPWLEEEEDEQEEEEADGTTSSAAADVEQMTRTLTTIRAKNIRPDLLSSIVTHYASKWLPAVLSSPAGSTSAWLKKRSFVEALVSLLPPAADDDDAHLLPCDFLLRLLRAACMVGAGADHLDDVEARVARQLDRATLRELAIPAFSHTCGTLLDFPLVARLVGKFLLLDEAARSGAAVVKVARLVDCYLAEAAADAGLAVADFEDLARALPGHARATDDGLYRAVDTYIKRRPSADVAATHWHLSLSPGSIRTMRLMAGRHIGRRSRPRLQTTNNVAAPFRYSSSLHIKARKEGPLQTDRPAKADPGGVPPRRPQRPPPHPVRHPGHVLRAVQAQPHHHRLRHRRRLLFQRPPQPVRAPGCRRQQQVPVQPGRRPAAGAAAAAGRGQAAGGRRAAPGAMPRPAGAGRRPRPRPQEEEGLLQLEQLLVLERRLGRRRQVCRRLRSRAGGYGWWRRKESRAVPWGEGDPSKMAQLHVLIKTGWIHLSFVFLRFNSCMLQTFLVHISRN</sequence>
<dbReference type="Pfam" id="PF03000">
    <property type="entry name" value="NPH3"/>
    <property type="match status" value="1"/>
</dbReference>
<feature type="compositionally biased region" description="Polar residues" evidence="3">
    <location>
        <begin position="300"/>
        <end position="317"/>
    </location>
</feature>
<organism evidence="5 6">
    <name type="scientific">Iris pallida</name>
    <name type="common">Sweet iris</name>
    <dbReference type="NCBI Taxonomy" id="29817"/>
    <lineage>
        <taxon>Eukaryota</taxon>
        <taxon>Viridiplantae</taxon>
        <taxon>Streptophyta</taxon>
        <taxon>Embryophyta</taxon>
        <taxon>Tracheophyta</taxon>
        <taxon>Spermatophyta</taxon>
        <taxon>Magnoliopsida</taxon>
        <taxon>Liliopsida</taxon>
        <taxon>Asparagales</taxon>
        <taxon>Iridaceae</taxon>
        <taxon>Iridoideae</taxon>
        <taxon>Irideae</taxon>
        <taxon>Iris</taxon>
    </lineage>
</organism>
<dbReference type="InterPro" id="IPR027356">
    <property type="entry name" value="NPH3_dom"/>
</dbReference>
<evidence type="ECO:0000256" key="1">
    <source>
        <dbReference type="ARBA" id="ARBA00022786"/>
    </source>
</evidence>
<reference evidence="5" key="1">
    <citation type="journal article" date="2023" name="GigaByte">
        <title>Genome assembly of the bearded iris, Iris pallida Lam.</title>
        <authorList>
            <person name="Bruccoleri R.E."/>
            <person name="Oakeley E.J."/>
            <person name="Faust A.M.E."/>
            <person name="Altorfer M."/>
            <person name="Dessus-Babus S."/>
            <person name="Burckhardt D."/>
            <person name="Oertli M."/>
            <person name="Naumann U."/>
            <person name="Petersen F."/>
            <person name="Wong J."/>
        </authorList>
    </citation>
    <scope>NUCLEOTIDE SEQUENCE</scope>
    <source>
        <strain evidence="5">GSM-AAB239-AS_SAM_17_03QT</strain>
    </source>
</reference>
<feature type="region of interest" description="Disordered" evidence="3">
    <location>
        <begin position="293"/>
        <end position="447"/>
    </location>
</feature>
<accession>A0AAX6FTI6</accession>
<dbReference type="Proteomes" id="UP001140949">
    <property type="component" value="Unassembled WGS sequence"/>
</dbReference>
<dbReference type="EMBL" id="JANAVB010025999">
    <property type="protein sequence ID" value="KAJ6819734.1"/>
    <property type="molecule type" value="Genomic_DNA"/>
</dbReference>
<protein>
    <submittedName>
        <fullName evidence="5">Coleoptile phototropism protein 1-like</fullName>
    </submittedName>
</protein>
<proteinExistence type="inferred from homology"/>
<evidence type="ECO:0000313" key="6">
    <source>
        <dbReference type="Proteomes" id="UP001140949"/>
    </source>
</evidence>
<comment type="similarity">
    <text evidence="2">Belongs to the NPH3 family.</text>
</comment>
<name>A0AAX6FTI6_IRIPA</name>
<feature type="compositionally biased region" description="Acidic residues" evidence="3">
    <location>
        <begin position="35"/>
        <end position="48"/>
    </location>
</feature>